<feature type="chain" id="PRO_5041899363" evidence="1">
    <location>
        <begin position="24"/>
        <end position="318"/>
    </location>
</feature>
<sequence length="318" mass="35892">MRKAILLLSTYFSVCLFVTGQNAVFEVTSKISVSKTDSFDYASNHLDSLNYLIDKNLRDSLEKVTFKNDFSTSSLENFFGEKGLVNAWRVCIADDSLRKMAMVLRKTAAFLNRNPSRFNYLKNEINGDTNYKNIVFLKRTWWADSLRFNFDSLGNSSSFKTFGINPSDLKKSIIEDMKTEAAAPQFVESIVISGSSIPKKIVANSGYTLYKIIPKGNAGPSLFTPFWAKIDEIRTYIDLDLEQKFGLPIISHSAKYDVYKIVLKEGKTALVFESEVAQTTENEYKTTGGAIQSLVLDRSKWTSPELVKDLEIFPSSIK</sequence>
<comment type="caution">
    <text evidence="2">The sequence shown here is derived from an EMBL/GenBank/DDBJ whole genome shotgun (WGS) entry which is preliminary data.</text>
</comment>
<evidence type="ECO:0000313" key="3">
    <source>
        <dbReference type="Proteomes" id="UP001204144"/>
    </source>
</evidence>
<reference evidence="2 3" key="1">
    <citation type="submission" date="2018-11" db="EMBL/GenBank/DDBJ databases">
        <title>Novel bacteria species description.</title>
        <authorList>
            <person name="Han J.-H."/>
        </authorList>
    </citation>
    <scope>NUCLEOTIDE SEQUENCE [LARGE SCALE GENOMIC DNA]</scope>
    <source>
        <strain evidence="2 3">KCTC23259</strain>
    </source>
</reference>
<evidence type="ECO:0000256" key="1">
    <source>
        <dbReference type="SAM" id="SignalP"/>
    </source>
</evidence>
<feature type="signal peptide" evidence="1">
    <location>
        <begin position="1"/>
        <end position="23"/>
    </location>
</feature>
<keyword evidence="3" id="KW-1185">Reference proteome</keyword>
<dbReference type="RefSeq" id="WP_255039482.1">
    <property type="nucleotide sequence ID" value="NZ_RJUF01000192.1"/>
</dbReference>
<dbReference type="Proteomes" id="UP001204144">
    <property type="component" value="Unassembled WGS sequence"/>
</dbReference>
<keyword evidence="1" id="KW-0732">Signal</keyword>
<proteinExistence type="predicted"/>
<gene>
    <name evidence="2" type="ORF">EGI31_22800</name>
</gene>
<evidence type="ECO:0000313" key="2">
    <source>
        <dbReference type="EMBL" id="MCP9765774.1"/>
    </source>
</evidence>
<dbReference type="EMBL" id="RJUF01000192">
    <property type="protein sequence ID" value="MCP9765774.1"/>
    <property type="molecule type" value="Genomic_DNA"/>
</dbReference>
<dbReference type="AlphaFoldDB" id="A0AAE3KV88"/>
<organism evidence="2 3">
    <name type="scientific">Lacihabitans soyangensis</name>
    <dbReference type="NCBI Taxonomy" id="869394"/>
    <lineage>
        <taxon>Bacteria</taxon>
        <taxon>Pseudomonadati</taxon>
        <taxon>Bacteroidota</taxon>
        <taxon>Cytophagia</taxon>
        <taxon>Cytophagales</taxon>
        <taxon>Leadbetterellaceae</taxon>
        <taxon>Lacihabitans</taxon>
    </lineage>
</organism>
<protein>
    <submittedName>
        <fullName evidence="2">Uncharacterized protein</fullName>
    </submittedName>
</protein>
<name>A0AAE3KV88_9BACT</name>
<accession>A0AAE3KV88</accession>